<evidence type="ECO:0000313" key="1">
    <source>
        <dbReference type="EMBL" id="CAA7601371.1"/>
    </source>
</evidence>
<dbReference type="KEGG" id="aacx:DEACI_2037"/>
<keyword evidence="3" id="KW-1185">Reference proteome</keyword>
<reference evidence="1" key="2">
    <citation type="submission" date="2020-01" db="EMBL/GenBank/DDBJ databases">
        <authorList>
            <person name="Hornung B."/>
        </authorList>
    </citation>
    <scope>NUCLEOTIDE SEQUENCE</scope>
    <source>
        <strain evidence="1">PacBioINE</strain>
    </source>
</reference>
<dbReference type="EMBL" id="CDGJ01000043">
    <property type="protein sequence ID" value="CEJ07187.1"/>
    <property type="molecule type" value="Genomic_DNA"/>
</dbReference>
<evidence type="ECO:0000313" key="3">
    <source>
        <dbReference type="Proteomes" id="UP001071230"/>
    </source>
</evidence>
<evidence type="ECO:0000313" key="2">
    <source>
        <dbReference type="EMBL" id="CEJ07187.1"/>
    </source>
</evidence>
<proteinExistence type="predicted"/>
<dbReference type="Proteomes" id="UP001071230">
    <property type="component" value="Unassembled WGS sequence"/>
</dbReference>
<dbReference type="AlphaFoldDB" id="A0A8S0WYA5"/>
<protein>
    <submittedName>
        <fullName evidence="1">Uncharacterized protein</fullName>
    </submittedName>
</protein>
<organism evidence="1">
    <name type="scientific">Acididesulfobacillus acetoxydans</name>
    <dbReference type="NCBI Taxonomy" id="1561005"/>
    <lineage>
        <taxon>Bacteria</taxon>
        <taxon>Bacillati</taxon>
        <taxon>Bacillota</taxon>
        <taxon>Clostridia</taxon>
        <taxon>Eubacteriales</taxon>
        <taxon>Peptococcaceae</taxon>
        <taxon>Acididesulfobacillus</taxon>
    </lineage>
</organism>
<gene>
    <name evidence="2" type="ORF">DEACI_1645</name>
    <name evidence="1" type="ORF">DEACI_2037</name>
</gene>
<dbReference type="EMBL" id="LR746496">
    <property type="protein sequence ID" value="CAA7601371.1"/>
    <property type="molecule type" value="Genomic_DNA"/>
</dbReference>
<dbReference type="Proteomes" id="UP000836597">
    <property type="component" value="Chromosome"/>
</dbReference>
<accession>A0A8S0WYA5</accession>
<reference evidence="2" key="1">
    <citation type="submission" date="2014-11" db="EMBL/GenBank/DDBJ databases">
        <authorList>
            <person name="Hornung B.V."/>
        </authorList>
    </citation>
    <scope>NUCLEOTIDE SEQUENCE</scope>
    <source>
        <strain evidence="2">INE</strain>
    </source>
</reference>
<dbReference type="RefSeq" id="WP_261486664.1">
    <property type="nucleotide sequence ID" value="NZ_CDGJ01000043.1"/>
</dbReference>
<sequence length="54" mass="6300">MVTDFKTLVSLCEDELNSREYAAIHLGRIKAEWENLANWMELQNYTTFSESMGL</sequence>
<name>A0A8S0WYA5_9FIRM</name>